<dbReference type="Proteomes" id="UP001445335">
    <property type="component" value="Unassembled WGS sequence"/>
</dbReference>
<gene>
    <name evidence="1" type="ORF">WJX81_003902</name>
</gene>
<reference evidence="1 2" key="1">
    <citation type="journal article" date="2024" name="Nat. Commun.">
        <title>Phylogenomics reveals the evolutionary origins of lichenization in chlorophyte algae.</title>
        <authorList>
            <person name="Puginier C."/>
            <person name="Libourel C."/>
            <person name="Otte J."/>
            <person name="Skaloud P."/>
            <person name="Haon M."/>
            <person name="Grisel S."/>
            <person name="Petersen M."/>
            <person name="Berrin J.G."/>
            <person name="Delaux P.M."/>
            <person name="Dal Grande F."/>
            <person name="Keller J."/>
        </authorList>
    </citation>
    <scope>NUCLEOTIDE SEQUENCE [LARGE SCALE GENOMIC DNA]</scope>
    <source>
        <strain evidence="1 2">SAG 245.80</strain>
    </source>
</reference>
<protein>
    <recommendedName>
        <fullName evidence="3">Nuclear pore complex protein Nup85</fullName>
    </recommendedName>
</protein>
<keyword evidence="2" id="KW-1185">Reference proteome</keyword>
<dbReference type="AlphaFoldDB" id="A0AAW1S1I3"/>
<evidence type="ECO:0000313" key="2">
    <source>
        <dbReference type="Proteomes" id="UP001445335"/>
    </source>
</evidence>
<evidence type="ECO:0008006" key="3">
    <source>
        <dbReference type="Google" id="ProtNLM"/>
    </source>
</evidence>
<organism evidence="1 2">
    <name type="scientific">Elliptochloris bilobata</name>
    <dbReference type="NCBI Taxonomy" id="381761"/>
    <lineage>
        <taxon>Eukaryota</taxon>
        <taxon>Viridiplantae</taxon>
        <taxon>Chlorophyta</taxon>
        <taxon>core chlorophytes</taxon>
        <taxon>Trebouxiophyceae</taxon>
        <taxon>Trebouxiophyceae incertae sedis</taxon>
        <taxon>Elliptochloris clade</taxon>
        <taxon>Elliptochloris</taxon>
    </lineage>
</organism>
<dbReference type="EMBL" id="JALJOU010000016">
    <property type="protein sequence ID" value="KAK9839466.1"/>
    <property type="molecule type" value="Genomic_DNA"/>
</dbReference>
<accession>A0AAW1S1I3</accession>
<comment type="caution">
    <text evidence="1">The sequence shown here is derived from an EMBL/GenBank/DDBJ whole genome shotgun (WGS) entry which is preliminary data.</text>
</comment>
<sequence length="203" mass="22369">MALWRVCFAAFEYLGGRPPSPSSLVEVCSRIQQEYFELCLQNEGRPAAAALVALVRAGCQAHAAGISLERLLLELEHGWHLDHHVDSPGFWLTAADRTYRSQWLKTVYFTCEELSRDDAQRREQSLPQHDADGPLKNLVRRTLAGQQSGEEQALVAFDRALATSGASGGVAAERKVIAPQLVPISQIVLVALKCHRELKLSGL</sequence>
<name>A0AAW1S1I3_9CHLO</name>
<proteinExistence type="predicted"/>
<evidence type="ECO:0000313" key="1">
    <source>
        <dbReference type="EMBL" id="KAK9839466.1"/>
    </source>
</evidence>